<dbReference type="PANTHER" id="PTHR20905:SF28">
    <property type="entry name" value="GH28833P-RELATED"/>
    <property type="match status" value="1"/>
</dbReference>
<gene>
    <name evidence="2" type="primary">LOC107220671</name>
</gene>
<dbReference type="InterPro" id="IPR016181">
    <property type="entry name" value="Acyl_CoA_acyltransferase"/>
</dbReference>
<evidence type="ECO:0000313" key="2">
    <source>
        <dbReference type="RefSeq" id="XP_046595158.1"/>
    </source>
</evidence>
<organism evidence="1 2">
    <name type="scientific">Neodiprion lecontei</name>
    <name type="common">Redheaded pine sawfly</name>
    <dbReference type="NCBI Taxonomy" id="441921"/>
    <lineage>
        <taxon>Eukaryota</taxon>
        <taxon>Metazoa</taxon>
        <taxon>Ecdysozoa</taxon>
        <taxon>Arthropoda</taxon>
        <taxon>Hexapoda</taxon>
        <taxon>Insecta</taxon>
        <taxon>Pterygota</taxon>
        <taxon>Neoptera</taxon>
        <taxon>Endopterygota</taxon>
        <taxon>Hymenoptera</taxon>
        <taxon>Tenthredinoidea</taxon>
        <taxon>Diprionidae</taxon>
        <taxon>Diprioninae</taxon>
        <taxon>Neodiprion</taxon>
    </lineage>
</organism>
<protein>
    <submittedName>
        <fullName evidence="2">Uncharacterized protein LOC107220671 isoform X1</fullName>
    </submittedName>
</protein>
<evidence type="ECO:0000313" key="1">
    <source>
        <dbReference type="Proteomes" id="UP000829291"/>
    </source>
</evidence>
<sequence length="240" mass="27409">MELFHTHCPDIDTGIIRLFNDSYSQHHYIKEDPMCASCEFNKEVSSVTRFLEMARTWMKDTLSICALSVRTGRLVGVAVMRINALSEKAETYNRIQVLKGEVLPKIMHLKNTLVKQVEIYKTLNIEEYLMIYILSIHPSFQRKGVVAALMQATISVGRSLKSPIIFGIFTSKVDQDIAETLNFKTFSIVQYSRWIVDDEVVFDDPGIGNYSAALMGFVVPKEQPEETSIKWKDSSEKEKI</sequence>
<accession>A0ABM3G4G7</accession>
<name>A0ABM3G4G7_NEOLC</name>
<dbReference type="SUPFAM" id="SSF55729">
    <property type="entry name" value="Acyl-CoA N-acyltransferases (Nat)"/>
    <property type="match status" value="1"/>
</dbReference>
<keyword evidence="1" id="KW-1185">Reference proteome</keyword>
<dbReference type="Gene3D" id="3.40.630.30">
    <property type="match status" value="1"/>
</dbReference>
<dbReference type="Proteomes" id="UP000829291">
    <property type="component" value="Chromosome 4"/>
</dbReference>
<dbReference type="PANTHER" id="PTHR20905">
    <property type="entry name" value="N-ACETYLTRANSFERASE-RELATED"/>
    <property type="match status" value="1"/>
</dbReference>
<dbReference type="RefSeq" id="XP_046595158.1">
    <property type="nucleotide sequence ID" value="XM_046739202.1"/>
</dbReference>
<dbReference type="GeneID" id="107220671"/>
<proteinExistence type="predicted"/>
<reference evidence="2" key="1">
    <citation type="submission" date="2025-08" db="UniProtKB">
        <authorList>
            <consortium name="RefSeq"/>
        </authorList>
    </citation>
    <scope>IDENTIFICATION</scope>
    <source>
        <tissue evidence="2">Thorax and Abdomen</tissue>
    </source>
</reference>
<dbReference type="CDD" id="cd04301">
    <property type="entry name" value="NAT_SF"/>
    <property type="match status" value="1"/>
</dbReference>